<feature type="region of interest" description="Disordered" evidence="1">
    <location>
        <begin position="104"/>
        <end position="212"/>
    </location>
</feature>
<sequence>MYYSSYINKSPTSAANHVIQGCTTQVAQMSFYDIPPSYYGYPVPNQMQLQDSALLGYDGYTTLMKPPMELFSNIAKTYNGGVVPTEEVANDSNNKVKKKLVTCSTQYKPIEKPSKTKGKSTKQPPSKRTDRRQSNISTSSKSNSSSDESTEASNVSSTASRTKSEASIDIGEKSGKNTKETSAEEILTNEFNRKKKRKTGQPLKKISKHPETPIKKMAKAIMIKPPKKTKTEKNVNVVPVIPQKKALNKSVDNRGEHEVKRYKKSFIHFGNYLMPTFASSMKRNAKVRRPNILHRVPFVAAGSTNNKSHNLLMRLQENKMLGRKSKNKTVLDTNFNLYNLLSDTINPVRSAPTSKNYKLMLKYSHQFNHKTSAGDISVLPRNGVINRRGEDKNALVKNVLSTLYRNFTAKLAQYKELENRIKIKGDTSADTIYAFKELCDKVEDEENVIRAILFLINNVFTLNKKLNNWRHFDQHNTLRQKQTLLKRSKYTNYFPQVQSLPEIRKKRKGVKCHADDIISSRKVKKKRCFAERKEMSENVPHKIYRTQFYLLNLKKLHLFNARREAF</sequence>
<evidence type="ECO:0000313" key="2">
    <source>
        <dbReference type="EMBL" id="KAK9503642.1"/>
    </source>
</evidence>
<dbReference type="AlphaFoldDB" id="A0AAW1CZC5"/>
<evidence type="ECO:0000313" key="3">
    <source>
        <dbReference type="Proteomes" id="UP001461498"/>
    </source>
</evidence>
<dbReference type="Proteomes" id="UP001461498">
    <property type="component" value="Unassembled WGS sequence"/>
</dbReference>
<protein>
    <submittedName>
        <fullName evidence="2">Uncharacterized protein</fullName>
    </submittedName>
</protein>
<feature type="compositionally biased region" description="Basic and acidic residues" evidence="1">
    <location>
        <begin position="162"/>
        <end position="182"/>
    </location>
</feature>
<dbReference type="EMBL" id="JAPXFL010000007">
    <property type="protein sequence ID" value="KAK9503642.1"/>
    <property type="molecule type" value="Genomic_DNA"/>
</dbReference>
<gene>
    <name evidence="2" type="ORF">O3M35_010160</name>
</gene>
<organism evidence="2 3">
    <name type="scientific">Rhynocoris fuscipes</name>
    <dbReference type="NCBI Taxonomy" id="488301"/>
    <lineage>
        <taxon>Eukaryota</taxon>
        <taxon>Metazoa</taxon>
        <taxon>Ecdysozoa</taxon>
        <taxon>Arthropoda</taxon>
        <taxon>Hexapoda</taxon>
        <taxon>Insecta</taxon>
        <taxon>Pterygota</taxon>
        <taxon>Neoptera</taxon>
        <taxon>Paraneoptera</taxon>
        <taxon>Hemiptera</taxon>
        <taxon>Heteroptera</taxon>
        <taxon>Panheteroptera</taxon>
        <taxon>Cimicomorpha</taxon>
        <taxon>Reduviidae</taxon>
        <taxon>Harpactorinae</taxon>
        <taxon>Harpactorini</taxon>
        <taxon>Rhynocoris</taxon>
    </lineage>
</organism>
<feature type="compositionally biased region" description="Low complexity" evidence="1">
    <location>
        <begin position="134"/>
        <end position="157"/>
    </location>
</feature>
<evidence type="ECO:0000256" key="1">
    <source>
        <dbReference type="SAM" id="MobiDB-lite"/>
    </source>
</evidence>
<keyword evidence="3" id="KW-1185">Reference proteome</keyword>
<reference evidence="2 3" key="1">
    <citation type="submission" date="2022-12" db="EMBL/GenBank/DDBJ databases">
        <title>Chromosome-level genome assembly of true bugs.</title>
        <authorList>
            <person name="Ma L."/>
            <person name="Li H."/>
        </authorList>
    </citation>
    <scope>NUCLEOTIDE SEQUENCE [LARGE SCALE GENOMIC DNA]</scope>
    <source>
        <strain evidence="2">Lab_2022b</strain>
    </source>
</reference>
<accession>A0AAW1CZC5</accession>
<name>A0AAW1CZC5_9HEMI</name>
<proteinExistence type="predicted"/>
<comment type="caution">
    <text evidence="2">The sequence shown here is derived from an EMBL/GenBank/DDBJ whole genome shotgun (WGS) entry which is preliminary data.</text>
</comment>